<dbReference type="NCBIfam" id="TIGR00236">
    <property type="entry name" value="wecB"/>
    <property type="match status" value="1"/>
</dbReference>
<dbReference type="Proteomes" id="UP000178577">
    <property type="component" value="Unassembled WGS sequence"/>
</dbReference>
<accession>A0A1F5G675</accession>
<dbReference type="PANTHER" id="PTHR43174">
    <property type="entry name" value="UDP-N-ACETYLGLUCOSAMINE 2-EPIMERASE"/>
    <property type="match status" value="1"/>
</dbReference>
<reference evidence="3 4" key="1">
    <citation type="journal article" date="2016" name="Nat. Commun.">
        <title>Thousands of microbial genomes shed light on interconnected biogeochemical processes in an aquifer system.</title>
        <authorList>
            <person name="Anantharaman K."/>
            <person name="Brown C.T."/>
            <person name="Hug L.A."/>
            <person name="Sharon I."/>
            <person name="Castelle C.J."/>
            <person name="Probst A.J."/>
            <person name="Thomas B.C."/>
            <person name="Singh A."/>
            <person name="Wilkins M.J."/>
            <person name="Karaoz U."/>
            <person name="Brodie E.L."/>
            <person name="Williams K.H."/>
            <person name="Hubbard S.S."/>
            <person name="Banfield J.F."/>
        </authorList>
    </citation>
    <scope>NUCLEOTIDE SEQUENCE [LARGE SCALE GENOMIC DNA]</scope>
</reference>
<evidence type="ECO:0000313" key="3">
    <source>
        <dbReference type="EMBL" id="OGD87325.1"/>
    </source>
</evidence>
<proteinExistence type="inferred from homology"/>
<dbReference type="InterPro" id="IPR029767">
    <property type="entry name" value="WecB-like"/>
</dbReference>
<dbReference type="SUPFAM" id="SSF53756">
    <property type="entry name" value="UDP-Glycosyltransferase/glycogen phosphorylase"/>
    <property type="match status" value="1"/>
</dbReference>
<dbReference type="EMBL" id="MFAY01000061">
    <property type="protein sequence ID" value="OGD87325.1"/>
    <property type="molecule type" value="Genomic_DNA"/>
</dbReference>
<dbReference type="GO" id="GO:0016853">
    <property type="term" value="F:isomerase activity"/>
    <property type="evidence" value="ECO:0007669"/>
    <property type="project" value="UniProtKB-KW"/>
</dbReference>
<gene>
    <name evidence="3" type="ORF">A2693_03275</name>
</gene>
<sequence>MKTKIVSIVGARPNLIKLAALHPRLRKDFNHIIIHTGQHYDLELSKHFFDELDIPEPNYNLHVGSATHGIQTARILSGCERILLTEKPFTVLVYGDTNSTLGGALAAAKLRIPTVHIESGMRSYDRSMPEEINRVITDHISSLLLCPSASAAKFLKKEGITKNVFFTGDVMYDIFLKIKPNHLVLKRFNLKPKSYYFATVHRQENTDNLQRLRQIFNIFEALDRPVILPIHPRTRKALSRIKISLKNTKLVEPVKFSDNIALEQNSSVILTDSGGIQKEAYWLRIPCLTLRNTSEWLETVKSGWNHITDLDSELILKYTTQRVKQSKTHPQYYGKGDSAKKIIDVIKKWL</sequence>
<keyword evidence="1" id="KW-0413">Isomerase</keyword>
<dbReference type="AlphaFoldDB" id="A0A1F5G675"/>
<protein>
    <submittedName>
        <fullName evidence="3">UDP-N-acetylglucosamine 2-epimerase</fullName>
    </submittedName>
</protein>
<dbReference type="Gene3D" id="3.40.50.2000">
    <property type="entry name" value="Glycogen Phosphorylase B"/>
    <property type="match status" value="2"/>
</dbReference>
<feature type="domain" description="UDP-N-acetylglucosamine 2-epimerase" evidence="2">
    <location>
        <begin position="26"/>
        <end position="347"/>
    </location>
</feature>
<organism evidence="3 4">
    <name type="scientific">Candidatus Curtissbacteria bacterium RIFCSPHIGHO2_01_FULL_40_12</name>
    <dbReference type="NCBI Taxonomy" id="1797710"/>
    <lineage>
        <taxon>Bacteria</taxon>
        <taxon>Candidatus Curtissiibacteriota</taxon>
    </lineage>
</organism>
<evidence type="ECO:0000313" key="4">
    <source>
        <dbReference type="Proteomes" id="UP000178577"/>
    </source>
</evidence>
<dbReference type="Pfam" id="PF02350">
    <property type="entry name" value="Epimerase_2"/>
    <property type="match status" value="1"/>
</dbReference>
<evidence type="ECO:0000259" key="2">
    <source>
        <dbReference type="Pfam" id="PF02350"/>
    </source>
</evidence>
<comment type="similarity">
    <text evidence="1">Belongs to the UDP-N-acetylglucosamine 2-epimerase family.</text>
</comment>
<dbReference type="InterPro" id="IPR003331">
    <property type="entry name" value="UDP_GlcNAc_Epimerase_2_dom"/>
</dbReference>
<dbReference type="CDD" id="cd03786">
    <property type="entry name" value="GTB_UDP-GlcNAc_2-Epimerase"/>
    <property type="match status" value="1"/>
</dbReference>
<dbReference type="PANTHER" id="PTHR43174:SF1">
    <property type="entry name" value="UDP-N-ACETYLGLUCOSAMINE 2-EPIMERASE"/>
    <property type="match status" value="1"/>
</dbReference>
<name>A0A1F5G675_9BACT</name>
<evidence type="ECO:0000256" key="1">
    <source>
        <dbReference type="RuleBase" id="RU003513"/>
    </source>
</evidence>
<comment type="caution">
    <text evidence="3">The sequence shown here is derived from an EMBL/GenBank/DDBJ whole genome shotgun (WGS) entry which is preliminary data.</text>
</comment>